<organism evidence="1 2">
    <name type="scientific">Brevibacillus panacihumi W25</name>
    <dbReference type="NCBI Taxonomy" id="1408254"/>
    <lineage>
        <taxon>Bacteria</taxon>
        <taxon>Bacillati</taxon>
        <taxon>Bacillota</taxon>
        <taxon>Bacilli</taxon>
        <taxon>Bacillales</taxon>
        <taxon>Paenibacillaceae</taxon>
        <taxon>Brevibacillus</taxon>
    </lineage>
</organism>
<protein>
    <submittedName>
        <fullName evidence="1">DNA-binding protein</fullName>
    </submittedName>
</protein>
<accession>V6MDS4</accession>
<dbReference type="EMBL" id="AYJU01000001">
    <property type="protein sequence ID" value="EST56674.1"/>
    <property type="molecule type" value="Genomic_DNA"/>
</dbReference>
<name>V6MDS4_9BACL</name>
<dbReference type="AlphaFoldDB" id="V6MDS4"/>
<proteinExistence type="predicted"/>
<sequence>MGIFSKVDLTEVLEVQHIQKYLNIGRVQAYELVNSGQSHVVRVGRLIGLRAISIQSRSRAILLYFYV</sequence>
<keyword evidence="2" id="KW-1185">Reference proteome</keyword>
<dbReference type="GO" id="GO:0003677">
    <property type="term" value="F:DNA binding"/>
    <property type="evidence" value="ECO:0007669"/>
    <property type="project" value="UniProtKB-KW"/>
</dbReference>
<dbReference type="STRING" id="1408254.T458_05165"/>
<dbReference type="Proteomes" id="UP000017973">
    <property type="component" value="Unassembled WGS sequence"/>
</dbReference>
<evidence type="ECO:0000313" key="1">
    <source>
        <dbReference type="EMBL" id="EST56674.1"/>
    </source>
</evidence>
<dbReference type="HOGENOM" id="CLU_2804047_0_0_9"/>
<dbReference type="RefSeq" id="WP_023555089.1">
    <property type="nucleotide sequence ID" value="NZ_KI629782.1"/>
</dbReference>
<evidence type="ECO:0000313" key="2">
    <source>
        <dbReference type="Proteomes" id="UP000017973"/>
    </source>
</evidence>
<keyword evidence="1" id="KW-0238">DNA-binding</keyword>
<dbReference type="OrthoDB" id="122388at2"/>
<gene>
    <name evidence="1" type="ORF">T458_05165</name>
</gene>
<comment type="caution">
    <text evidence="1">The sequence shown here is derived from an EMBL/GenBank/DDBJ whole genome shotgun (WGS) entry which is preliminary data.</text>
</comment>
<dbReference type="PATRIC" id="fig|1408254.3.peg.1041"/>
<reference evidence="1 2" key="1">
    <citation type="journal article" date="2014" name="Genome Announc.">
        <title>Draft Genome Sequence of Brevibacillus panacihumi Strain W25, a Halotolerant Hydrocarbon-Degrading Bacterium.</title>
        <authorList>
            <person name="Wang X."/>
            <person name="Jin D."/>
            <person name="Zhou L."/>
            <person name="Wu L."/>
            <person name="An W."/>
            <person name="Chen Y."/>
            <person name="Zhao L."/>
        </authorList>
    </citation>
    <scope>NUCLEOTIDE SEQUENCE [LARGE SCALE GENOMIC DNA]</scope>
    <source>
        <strain evidence="1 2">W25</strain>
    </source>
</reference>